<evidence type="ECO:0008006" key="3">
    <source>
        <dbReference type="Google" id="ProtNLM"/>
    </source>
</evidence>
<dbReference type="AlphaFoldDB" id="A0A144MIH2"/>
<dbReference type="EMBL" id="CP014869">
    <property type="protein sequence ID" value="AMT95082.1"/>
    <property type="molecule type" value="Genomic_DNA"/>
</dbReference>
<sequence length="146" mass="17164">MLVDGHDLPTGVILSGANRHDSPLLRPTLERLSRFGFFLPETMRVDSGCDSSVTRDLFAEFGCGWEIYTKGTFIEINHTRRWTIERTNSWRTRGFGLLQVVLDRADRVQQMWASLANAVIVLKRLRQMSWTKHRWVTRPVKRYDWR</sequence>
<reference evidence="2" key="1">
    <citation type="submission" date="2016-03" db="EMBL/GenBank/DDBJ databases">
        <authorList>
            <person name="Ploux O."/>
        </authorList>
    </citation>
    <scope>NUCLEOTIDE SEQUENCE [LARGE SCALE GENOMIC DNA]</scope>
    <source>
        <strain evidence="2">BS258</strain>
    </source>
</reference>
<proteinExistence type="predicted"/>
<dbReference type="Proteomes" id="UP000075950">
    <property type="component" value="Chromosome"/>
</dbReference>
<organism evidence="1 2">
    <name type="scientific">Brevibacterium linens</name>
    <dbReference type="NCBI Taxonomy" id="1703"/>
    <lineage>
        <taxon>Bacteria</taxon>
        <taxon>Bacillati</taxon>
        <taxon>Actinomycetota</taxon>
        <taxon>Actinomycetes</taxon>
        <taxon>Micrococcales</taxon>
        <taxon>Brevibacteriaceae</taxon>
        <taxon>Brevibacterium</taxon>
    </lineage>
</organism>
<name>A0A144MIH2_BRELN</name>
<dbReference type="KEGG" id="bly:A2T55_16330"/>
<accession>A0A144MIH2</accession>
<evidence type="ECO:0000313" key="2">
    <source>
        <dbReference type="Proteomes" id="UP000075950"/>
    </source>
</evidence>
<protein>
    <recommendedName>
        <fullName evidence="3">Transposase DDE domain-containing protein</fullName>
    </recommendedName>
</protein>
<evidence type="ECO:0000313" key="1">
    <source>
        <dbReference type="EMBL" id="AMT95082.1"/>
    </source>
</evidence>
<gene>
    <name evidence="1" type="ORF">A2T55_16330</name>
</gene>